<reference evidence="2" key="1">
    <citation type="journal article" date="2021" name="Proc. Natl. Acad. Sci. U.S.A.">
        <title>A Catalog of Tens of Thousands of Viruses from Human Metagenomes Reveals Hidden Associations with Chronic Diseases.</title>
        <authorList>
            <person name="Tisza M.J."/>
            <person name="Buck C.B."/>
        </authorList>
    </citation>
    <scope>NUCLEOTIDE SEQUENCE</scope>
    <source>
        <strain evidence="2">CtIty1</strain>
    </source>
</reference>
<protein>
    <submittedName>
        <fullName evidence="2">Uncharacterized protein</fullName>
    </submittedName>
</protein>
<name>A0A8S5TGF2_9CAUD</name>
<feature type="compositionally biased region" description="Polar residues" evidence="1">
    <location>
        <begin position="393"/>
        <end position="403"/>
    </location>
</feature>
<feature type="region of interest" description="Disordered" evidence="1">
    <location>
        <begin position="221"/>
        <end position="240"/>
    </location>
</feature>
<dbReference type="EMBL" id="BK032823">
    <property type="protein sequence ID" value="DAF62388.1"/>
    <property type="molecule type" value="Genomic_DNA"/>
</dbReference>
<feature type="region of interest" description="Disordered" evidence="1">
    <location>
        <begin position="349"/>
        <end position="403"/>
    </location>
</feature>
<accession>A0A8S5TGF2</accession>
<proteinExistence type="predicted"/>
<feature type="compositionally biased region" description="Low complexity" evidence="1">
    <location>
        <begin position="368"/>
        <end position="377"/>
    </location>
</feature>
<organism evidence="2">
    <name type="scientific">Myoviridae sp. ctIty1</name>
    <dbReference type="NCBI Taxonomy" id="2827673"/>
    <lineage>
        <taxon>Viruses</taxon>
        <taxon>Duplodnaviria</taxon>
        <taxon>Heunggongvirae</taxon>
        <taxon>Uroviricota</taxon>
        <taxon>Caudoviricetes</taxon>
    </lineage>
</organism>
<evidence type="ECO:0000256" key="1">
    <source>
        <dbReference type="SAM" id="MobiDB-lite"/>
    </source>
</evidence>
<sequence>MFKRAPMSTAELIKRNLEQQALKEESINLYPDTDKDLLDNSDLYKKYTKAQDKAKLDKDLVSKFSEAVNAKLLECCLYQGMLKPVLKEQFCNSHERKLGKALVRNFVQEHGAFKLIESFKDKSCYLNEWYEAIKGYHTAMMNEAKEIAQEGIPEAEMFEIEDDTIKNFVFDTKSIIPKDITKMITSRVEDAVNDFIDQNKKQKEEIKKVYEKAKEKVASLKDTIDPNDPSFQDFNGDPNSELDPKYGDQVQEQAMAMVRGKQRAFREEATSVFSILSKNTLETIHRSQAIKESYSVGMTGRLDFQKAINDTKVMYSFLECLNTMGILSINEESLSALLNDMKKSIREENSVTNIAPTNPADAKTPGGTMTVNTNNATPAPPQPTATSTSSGTEGNTLASKPTK</sequence>
<evidence type="ECO:0000313" key="2">
    <source>
        <dbReference type="EMBL" id="DAF62388.1"/>
    </source>
</evidence>